<dbReference type="EMBL" id="JAFBER010000014">
    <property type="protein sequence ID" value="MBM7646009.1"/>
    <property type="molecule type" value="Genomic_DNA"/>
</dbReference>
<organism evidence="2 3">
    <name type="scientific">Scopulibacillus daqui</name>
    <dbReference type="NCBI Taxonomy" id="1469162"/>
    <lineage>
        <taxon>Bacteria</taxon>
        <taxon>Bacillati</taxon>
        <taxon>Bacillota</taxon>
        <taxon>Bacilli</taxon>
        <taxon>Bacillales</taxon>
        <taxon>Sporolactobacillaceae</taxon>
        <taxon>Scopulibacillus</taxon>
    </lineage>
</organism>
<dbReference type="InterPro" id="IPR010374">
    <property type="entry name" value="DUF969"/>
</dbReference>
<feature type="transmembrane region" description="Helical" evidence="1">
    <location>
        <begin position="51"/>
        <end position="68"/>
    </location>
</feature>
<feature type="transmembrane region" description="Helical" evidence="1">
    <location>
        <begin position="155"/>
        <end position="177"/>
    </location>
</feature>
<gene>
    <name evidence="2" type="ORF">JOD45_002234</name>
</gene>
<accession>A0ABS2Q2T5</accession>
<keyword evidence="3" id="KW-1185">Reference proteome</keyword>
<dbReference type="Proteomes" id="UP000808914">
    <property type="component" value="Unassembled WGS sequence"/>
</dbReference>
<sequence length="239" mass="26024">MVLIGVVLIIVGFLLRFNPLVVVTVSALVTGLIGGLPIKELITQFGEAFTTNRYMSILIVTLPIVGLLERNGLQNQAAKLVSKIKAVTAGRIINIYLLIREIGAALGLNSIGGHPQTVRPLIAPMAEGAAEAKYGKLPQEERENIRAQAAAADNIGLFFGEDIFVAVGGILLMKGFFDQNHISADPILMALWGIPTAVCVFIIHSIRLYLFDKRLDRRLGQPKFLEAGQANETERKVER</sequence>
<protein>
    <submittedName>
        <fullName evidence="2">Membrane protein</fullName>
    </submittedName>
</protein>
<evidence type="ECO:0000313" key="2">
    <source>
        <dbReference type="EMBL" id="MBM7646009.1"/>
    </source>
</evidence>
<keyword evidence="1" id="KW-1133">Transmembrane helix</keyword>
<dbReference type="Pfam" id="PF06149">
    <property type="entry name" value="DUF969"/>
    <property type="match status" value="1"/>
</dbReference>
<feature type="transmembrane region" description="Helical" evidence="1">
    <location>
        <begin position="189"/>
        <end position="210"/>
    </location>
</feature>
<evidence type="ECO:0000313" key="3">
    <source>
        <dbReference type="Proteomes" id="UP000808914"/>
    </source>
</evidence>
<reference evidence="2 3" key="1">
    <citation type="submission" date="2021-01" db="EMBL/GenBank/DDBJ databases">
        <title>Genomic Encyclopedia of Type Strains, Phase IV (KMG-IV): sequencing the most valuable type-strain genomes for metagenomic binning, comparative biology and taxonomic classification.</title>
        <authorList>
            <person name="Goeker M."/>
        </authorList>
    </citation>
    <scope>NUCLEOTIDE SEQUENCE [LARGE SCALE GENOMIC DNA]</scope>
    <source>
        <strain evidence="2 3">DSM 28236</strain>
    </source>
</reference>
<proteinExistence type="predicted"/>
<evidence type="ECO:0000256" key="1">
    <source>
        <dbReference type="SAM" id="Phobius"/>
    </source>
</evidence>
<keyword evidence="1" id="KW-0472">Membrane</keyword>
<keyword evidence="1" id="KW-0812">Transmembrane</keyword>
<dbReference type="RefSeq" id="WP_205003908.1">
    <property type="nucleotide sequence ID" value="NZ_JAFBER010000014.1"/>
</dbReference>
<name>A0ABS2Q2T5_9BACL</name>
<comment type="caution">
    <text evidence="2">The sequence shown here is derived from an EMBL/GenBank/DDBJ whole genome shotgun (WGS) entry which is preliminary data.</text>
</comment>